<gene>
    <name evidence="11" type="ORF">BDA96_05G037400</name>
</gene>
<dbReference type="Pfam" id="PF06404">
    <property type="entry name" value="PSK"/>
    <property type="match status" value="1"/>
</dbReference>
<keyword evidence="4 10" id="KW-0217">Developmental protein</keyword>
<protein>
    <recommendedName>
        <fullName evidence="10">Phytosulfokine</fullName>
    </recommendedName>
    <component>
        <recommendedName>
            <fullName evidence="10">Phytosulfokine-alpha</fullName>
            <shortName evidence="10">PSK-alpha</shortName>
            <shortName evidence="10">Phytosulfokine-a</shortName>
        </recommendedName>
    </component>
    <component>
        <recommendedName>
            <fullName evidence="10">Phytosulfokine-beta</fullName>
            <shortName evidence="10">PSK-beta</shortName>
            <shortName evidence="10">Phytosulfokine-b</shortName>
        </recommendedName>
    </component>
</protein>
<keyword evidence="5 10" id="KW-0964">Secreted</keyword>
<evidence type="ECO:0000256" key="6">
    <source>
        <dbReference type="ARBA" id="ARBA00022641"/>
    </source>
</evidence>
<organism evidence="11 12">
    <name type="scientific">Sorghum bicolor</name>
    <name type="common">Sorghum</name>
    <name type="synonym">Sorghum vulgare</name>
    <dbReference type="NCBI Taxonomy" id="4558"/>
    <lineage>
        <taxon>Eukaryota</taxon>
        <taxon>Viridiplantae</taxon>
        <taxon>Streptophyta</taxon>
        <taxon>Embryophyta</taxon>
        <taxon>Tracheophyta</taxon>
        <taxon>Spermatophyta</taxon>
        <taxon>Magnoliopsida</taxon>
        <taxon>Liliopsida</taxon>
        <taxon>Poales</taxon>
        <taxon>Poaceae</taxon>
        <taxon>PACMAD clade</taxon>
        <taxon>Panicoideae</taxon>
        <taxon>Andropogonodae</taxon>
        <taxon>Andropogoneae</taxon>
        <taxon>Sorghinae</taxon>
        <taxon>Sorghum</taxon>
    </lineage>
</organism>
<sequence>MGRRRSSSWPSAAPVLLLLLLVVCFSHGVAAARLLPPLQPATAVPPQVLHQAENVVMAAAADGLVLQEGEAVGNGDELSISEMMGAEEEGAAAVCEGENDECLERRLLGDAHLDYIYTQHKGKP</sequence>
<comment type="similarity">
    <text evidence="3 10">Belongs to the phytosulfokine family.</text>
</comment>
<evidence type="ECO:0000256" key="2">
    <source>
        <dbReference type="ARBA" id="ARBA00004613"/>
    </source>
</evidence>
<reference evidence="11" key="2">
    <citation type="submission" date="2020-10" db="EMBL/GenBank/DDBJ databases">
        <authorList>
            <person name="Cooper E.A."/>
            <person name="Brenton Z.W."/>
            <person name="Flinn B.S."/>
            <person name="Jenkins J."/>
            <person name="Shu S."/>
            <person name="Flowers D."/>
            <person name="Luo F."/>
            <person name="Wang Y."/>
            <person name="Xia P."/>
            <person name="Barry K."/>
            <person name="Daum C."/>
            <person name="Lipzen A."/>
            <person name="Yoshinaga Y."/>
            <person name="Schmutz J."/>
            <person name="Saski C."/>
            <person name="Vermerris W."/>
            <person name="Kresovich S."/>
        </authorList>
    </citation>
    <scope>NUCLEOTIDE SEQUENCE</scope>
</reference>
<feature type="chain" id="PRO_5038161765" description="Phytosulfokine" evidence="10">
    <location>
        <begin position="32"/>
        <end position="124"/>
    </location>
</feature>
<keyword evidence="9 10" id="KW-0339">Growth factor</keyword>
<dbReference type="GO" id="GO:0008283">
    <property type="term" value="P:cell population proliferation"/>
    <property type="evidence" value="ECO:0007669"/>
    <property type="project" value="UniProtKB-UniRule"/>
</dbReference>
<dbReference type="EMBL" id="CM027684">
    <property type="protein sequence ID" value="KAG0528728.1"/>
    <property type="molecule type" value="Genomic_DNA"/>
</dbReference>
<feature type="signal peptide" evidence="10">
    <location>
        <begin position="1"/>
        <end position="31"/>
    </location>
</feature>
<proteinExistence type="inferred from homology"/>
<evidence type="ECO:0000256" key="8">
    <source>
        <dbReference type="ARBA" id="ARBA00022782"/>
    </source>
</evidence>
<dbReference type="GO" id="GO:0008083">
    <property type="term" value="F:growth factor activity"/>
    <property type="evidence" value="ECO:0007669"/>
    <property type="project" value="UniProtKB-UniRule"/>
</dbReference>
<dbReference type="Proteomes" id="UP000807115">
    <property type="component" value="Chromosome 5"/>
</dbReference>
<accession>A0A921QUP0</accession>
<keyword evidence="8 10" id="KW-0221">Differentiation</keyword>
<dbReference type="InterPro" id="IPR009438">
    <property type="entry name" value="Phytosulfokine"/>
</dbReference>
<evidence type="ECO:0000256" key="1">
    <source>
        <dbReference type="ARBA" id="ARBA00003158"/>
    </source>
</evidence>
<evidence type="ECO:0000256" key="7">
    <source>
        <dbReference type="ARBA" id="ARBA00022729"/>
    </source>
</evidence>
<evidence type="ECO:0000313" key="11">
    <source>
        <dbReference type="EMBL" id="KAG0528728.1"/>
    </source>
</evidence>
<dbReference type="PANTHER" id="PTHR33285">
    <property type="entry name" value="PHYTOSULFOKINES 3"/>
    <property type="match status" value="1"/>
</dbReference>
<evidence type="ECO:0000256" key="10">
    <source>
        <dbReference type="RuleBase" id="RU368031"/>
    </source>
</evidence>
<comment type="function">
    <text evidence="1 10">Promotes plant cell differentiation, organogenesis and somatic embryogenesis as well as cell proliferation.</text>
</comment>
<comment type="caution">
    <text evidence="11">The sequence shown here is derived from an EMBL/GenBank/DDBJ whole genome shotgun (WGS) entry which is preliminary data.</text>
</comment>
<dbReference type="GO" id="GO:0005576">
    <property type="term" value="C:extracellular region"/>
    <property type="evidence" value="ECO:0007669"/>
    <property type="project" value="UniProtKB-SubCell"/>
</dbReference>
<evidence type="ECO:0000256" key="5">
    <source>
        <dbReference type="ARBA" id="ARBA00022525"/>
    </source>
</evidence>
<dbReference type="GO" id="GO:0030154">
    <property type="term" value="P:cell differentiation"/>
    <property type="evidence" value="ECO:0007669"/>
    <property type="project" value="UniProtKB-UniRule"/>
</dbReference>
<reference evidence="11" key="1">
    <citation type="journal article" date="2019" name="BMC Genomics">
        <title>A new reference genome for Sorghum bicolor reveals high levels of sequence similarity between sweet and grain genotypes: implications for the genetics of sugar metabolism.</title>
        <authorList>
            <person name="Cooper E.A."/>
            <person name="Brenton Z.W."/>
            <person name="Flinn B.S."/>
            <person name="Jenkins J."/>
            <person name="Shu S."/>
            <person name="Flowers D."/>
            <person name="Luo F."/>
            <person name="Wang Y."/>
            <person name="Xia P."/>
            <person name="Barry K."/>
            <person name="Daum C."/>
            <person name="Lipzen A."/>
            <person name="Yoshinaga Y."/>
            <person name="Schmutz J."/>
            <person name="Saski C."/>
            <person name="Vermerris W."/>
            <person name="Kresovich S."/>
        </authorList>
    </citation>
    <scope>NUCLEOTIDE SEQUENCE</scope>
</reference>
<comment type="PTM">
    <text evidence="10">PSK-alpha is produced by endopeptidase digestion. PSK-beta is produced from PSK-alpha by exopeptidase digestion.</text>
</comment>
<evidence type="ECO:0000256" key="4">
    <source>
        <dbReference type="ARBA" id="ARBA00022473"/>
    </source>
</evidence>
<evidence type="ECO:0000313" key="12">
    <source>
        <dbReference type="Proteomes" id="UP000807115"/>
    </source>
</evidence>
<name>A0A921QUP0_SORBI</name>
<dbReference type="AlphaFoldDB" id="A0A921QUP0"/>
<evidence type="ECO:0000256" key="9">
    <source>
        <dbReference type="ARBA" id="ARBA00023030"/>
    </source>
</evidence>
<comment type="subcellular location">
    <subcellularLocation>
        <location evidence="2 10">Secreted</location>
    </subcellularLocation>
</comment>
<evidence type="ECO:0000256" key="3">
    <source>
        <dbReference type="ARBA" id="ARBA00010781"/>
    </source>
</evidence>
<keyword evidence="6 10" id="KW-0765">Sulfation</keyword>
<comment type="PTM">
    <text evidence="10">Sulfation is important for activity and for the binding to a putative membrane receptor.</text>
</comment>
<keyword evidence="7 10" id="KW-0732">Signal</keyword>
<dbReference type="PANTHER" id="PTHR33285:SF32">
    <property type="entry name" value="PHYTOSULFOKINES 5"/>
    <property type="match status" value="1"/>
</dbReference>